<evidence type="ECO:0000313" key="2">
    <source>
        <dbReference type="EMBL" id="GAG96749.1"/>
    </source>
</evidence>
<comment type="caution">
    <text evidence="2">The sequence shown here is derived from an EMBL/GenBank/DDBJ whole genome shotgun (WGS) entry which is preliminary data.</text>
</comment>
<evidence type="ECO:0000256" key="1">
    <source>
        <dbReference type="SAM" id="Phobius"/>
    </source>
</evidence>
<reference evidence="2" key="1">
    <citation type="journal article" date="2014" name="Front. Microbiol.">
        <title>High frequency of phylogenetically diverse reductive dehalogenase-homologous genes in deep subseafloor sedimentary metagenomes.</title>
        <authorList>
            <person name="Kawai M."/>
            <person name="Futagami T."/>
            <person name="Toyoda A."/>
            <person name="Takaki Y."/>
            <person name="Nishi S."/>
            <person name="Hori S."/>
            <person name="Arai W."/>
            <person name="Tsubouchi T."/>
            <person name="Morono Y."/>
            <person name="Uchiyama I."/>
            <person name="Ito T."/>
            <person name="Fujiyama A."/>
            <person name="Inagaki F."/>
            <person name="Takami H."/>
        </authorList>
    </citation>
    <scope>NUCLEOTIDE SEQUENCE</scope>
    <source>
        <strain evidence="2">Expedition CK06-06</strain>
    </source>
</reference>
<protein>
    <submittedName>
        <fullName evidence="2">Uncharacterized protein</fullName>
    </submittedName>
</protein>
<feature type="transmembrane region" description="Helical" evidence="1">
    <location>
        <begin position="14"/>
        <end position="33"/>
    </location>
</feature>
<organism evidence="2">
    <name type="scientific">marine sediment metagenome</name>
    <dbReference type="NCBI Taxonomy" id="412755"/>
    <lineage>
        <taxon>unclassified sequences</taxon>
        <taxon>metagenomes</taxon>
        <taxon>ecological metagenomes</taxon>
    </lineage>
</organism>
<sequence>MSVFTKLTNIDRRVFYWILFFALMVPFLSPIGFPITISPNTQDLYDGITGDGVDAGEVWIVQFGYGVSAWSECHPSVTACTKALFREDAKIIFMGIHYDVELTWNKLLDTVSEDFAGKVYGEDYVFLGYITGGESACAQLASNIRTVYPQDHWGTPLDDIPMMVGVNSVHEIDGVLSSDTGDWGGHFMTQWQSAYGTKLAEIGIAMNASTDLPRWIAPMWLPASPITTAS</sequence>
<keyword evidence="1" id="KW-0472">Membrane</keyword>
<dbReference type="AlphaFoldDB" id="X1BLE4"/>
<dbReference type="EMBL" id="BART01019829">
    <property type="protein sequence ID" value="GAG96749.1"/>
    <property type="molecule type" value="Genomic_DNA"/>
</dbReference>
<keyword evidence="1" id="KW-1133">Transmembrane helix</keyword>
<accession>X1BLE4</accession>
<proteinExistence type="predicted"/>
<gene>
    <name evidence="2" type="ORF">S01H4_36996</name>
</gene>
<keyword evidence="1" id="KW-0812">Transmembrane</keyword>
<name>X1BLE4_9ZZZZ</name>